<organism evidence="2 3">
    <name type="scientific">Microvirga arsenatis</name>
    <dbReference type="NCBI Taxonomy" id="2692265"/>
    <lineage>
        <taxon>Bacteria</taxon>
        <taxon>Pseudomonadati</taxon>
        <taxon>Pseudomonadota</taxon>
        <taxon>Alphaproteobacteria</taxon>
        <taxon>Hyphomicrobiales</taxon>
        <taxon>Methylobacteriaceae</taxon>
        <taxon>Microvirga</taxon>
    </lineage>
</organism>
<dbReference type="EMBL" id="JAAAXJ010000047">
    <property type="protein sequence ID" value="NBJ27378.1"/>
    <property type="molecule type" value="Genomic_DNA"/>
</dbReference>
<comment type="caution">
    <text evidence="2">The sequence shown here is derived from an EMBL/GenBank/DDBJ whole genome shotgun (WGS) entry which is preliminary data.</text>
</comment>
<name>A0ABW9Z842_9HYPH</name>
<reference evidence="2 3" key="1">
    <citation type="submission" date="2020-01" db="EMBL/GenBank/DDBJ databases">
        <title>Microvirga sp. nov., an arsenate reduction bacterium isolated from Tibet hotspring sediments.</title>
        <authorList>
            <person name="Yuan C.-G."/>
        </authorList>
    </citation>
    <scope>NUCLEOTIDE SEQUENCE [LARGE SCALE GENOMIC DNA]</scope>
    <source>
        <strain evidence="2 3">SYSU G3D203</strain>
    </source>
</reference>
<dbReference type="RefSeq" id="WP_161726971.1">
    <property type="nucleotide sequence ID" value="NZ_JAAAXI010000058.1"/>
</dbReference>
<proteinExistence type="predicted"/>
<feature type="domain" description="DUF6894" evidence="1">
    <location>
        <begin position="3"/>
        <end position="68"/>
    </location>
</feature>
<gene>
    <name evidence="2" type="ORF">GR303_24055</name>
</gene>
<accession>A0ABW9Z842</accession>
<dbReference type="Proteomes" id="UP000818323">
    <property type="component" value="Unassembled WGS sequence"/>
</dbReference>
<evidence type="ECO:0000313" key="3">
    <source>
        <dbReference type="Proteomes" id="UP000818323"/>
    </source>
</evidence>
<protein>
    <recommendedName>
        <fullName evidence="1">DUF6894 domain-containing protein</fullName>
    </recommendedName>
</protein>
<dbReference type="Pfam" id="PF21834">
    <property type="entry name" value="DUF6894"/>
    <property type="match status" value="1"/>
</dbReference>
<evidence type="ECO:0000313" key="2">
    <source>
        <dbReference type="EMBL" id="NBJ27378.1"/>
    </source>
</evidence>
<evidence type="ECO:0000259" key="1">
    <source>
        <dbReference type="Pfam" id="PF21834"/>
    </source>
</evidence>
<keyword evidence="3" id="KW-1185">Reference proteome</keyword>
<dbReference type="InterPro" id="IPR054189">
    <property type="entry name" value="DUF6894"/>
</dbReference>
<sequence>MPHYYFDIYLGPNFLPDEDGQDCENLDVAEMEATSTAFDLGLSHMLNRDVRDIRIAVKDDDRQQMLNIVISMKSERIGLPAGQEISL</sequence>